<dbReference type="PROSITE" id="PS50878">
    <property type="entry name" value="RT_POL"/>
    <property type="match status" value="1"/>
</dbReference>
<evidence type="ECO:0000313" key="3">
    <source>
        <dbReference type="Proteomes" id="UP000499080"/>
    </source>
</evidence>
<sequence length="878" mass="101421">MAINLLSWNCHGFRTHIDDIKNIINKYQPICIALQETYLTPEKDFIIKNYSILRKNSIRNERAVGGVALLYSQRFPSRPFPLNTPLQAVAIQIDVKMLLTICAIYIPPNITISQNELNELGNQFPSPFIIMGDWNGHSCLWGSQDTNARGLQIENSNNLTIPRQPPHFIYDRANWQVFKELSELASDIVHLGDIEAAVEAVSNCIIRVAEESIPKTSGKIKKLSKPWWNERCSEANKTQKKAWNRFRRYPTTINFIAFKHAKAVDRRVRRQSQRESFRKYINSIKSSITSKELWRKVRKILGATDMRKSLSVLNVNGQIISRIKDIANVLGKTFAEVSSDEFYPQDFIVYKRREERVEYNFESSSSEIYNTDFTIHELRDALNNLHPTSPGPDRIHCNMLKNLSENSLCLILTLFNRIWNGKAFPTSWRKAIVVPISKVGKDPQNSSNYRPIALTRCLCKLMERMVNKRLVYILEKKNVLSKFQSDFRYGRSTEDNVFQLETAIRDAFVTKKHLISIFFDMDKAYDRTWRHGILKDLFNIAYICLSIFIKNFLRTRTFRVCVGDIFSDEFYQQEGVPQGSVLSATLFITKINDIIKQLSPYVHGPLYVDDFQIHCAGTDMSFVVRQIQIVITRISEWADKNGFVFSVSKTKCMHFCRRRGLHPDPEILLNGNVIPVVSEEKFLGVLLDRKLTLRPHVSNLKEKCNKSLDLLKVLSSKSWGADYDTLLKIYRALVLSKLDYCSIVYGSAAKTVLQSLDSVHHQGLRLISGAFRTSPVQSLYVMTGELQLQLRREKQCIKYYFKVKSNRRHPMYDRILNPILGTLYANKPSYIPPFGHRIKKILSCHRIENIMPFPEEQPPPPWSNFNIYAVDDLSSLSK</sequence>
<dbReference type="Proteomes" id="UP000499080">
    <property type="component" value="Unassembled WGS sequence"/>
</dbReference>
<name>A0A4Y2AHN1_ARAVE</name>
<reference evidence="2 3" key="1">
    <citation type="journal article" date="2019" name="Sci. Rep.">
        <title>Orb-weaving spider Araneus ventricosus genome elucidates the spidroin gene catalogue.</title>
        <authorList>
            <person name="Kono N."/>
            <person name="Nakamura H."/>
            <person name="Ohtoshi R."/>
            <person name="Moran D.A.P."/>
            <person name="Shinohara A."/>
            <person name="Yoshida Y."/>
            <person name="Fujiwara M."/>
            <person name="Mori M."/>
            <person name="Tomita M."/>
            <person name="Arakawa K."/>
        </authorList>
    </citation>
    <scope>NUCLEOTIDE SEQUENCE [LARGE SCALE GENOMIC DNA]</scope>
</reference>
<protein>
    <submittedName>
        <fullName evidence="2">RNA-directed DNA polymerase from mobile element jockey</fullName>
    </submittedName>
</protein>
<feature type="domain" description="Reverse transcriptase" evidence="1">
    <location>
        <begin position="417"/>
        <end position="687"/>
    </location>
</feature>
<dbReference type="SUPFAM" id="SSF56672">
    <property type="entry name" value="DNA/RNA polymerases"/>
    <property type="match status" value="1"/>
</dbReference>
<dbReference type="InterPro" id="IPR043502">
    <property type="entry name" value="DNA/RNA_pol_sf"/>
</dbReference>
<accession>A0A4Y2AHN1</accession>
<keyword evidence="2" id="KW-0695">RNA-directed DNA polymerase</keyword>
<dbReference type="PANTHER" id="PTHR36688">
    <property type="entry name" value="ENDO/EXONUCLEASE/PHOSPHATASE DOMAIN-CONTAINING PROTEIN"/>
    <property type="match status" value="1"/>
</dbReference>
<comment type="caution">
    <text evidence="2">The sequence shown here is derived from an EMBL/GenBank/DDBJ whole genome shotgun (WGS) entry which is preliminary data.</text>
</comment>
<dbReference type="Gene3D" id="3.60.10.10">
    <property type="entry name" value="Endonuclease/exonuclease/phosphatase"/>
    <property type="match status" value="1"/>
</dbReference>
<dbReference type="InterPro" id="IPR052560">
    <property type="entry name" value="RdDP_mobile_element"/>
</dbReference>
<dbReference type="AlphaFoldDB" id="A0A4Y2AHN1"/>
<dbReference type="SUPFAM" id="SSF56219">
    <property type="entry name" value="DNase I-like"/>
    <property type="match status" value="1"/>
</dbReference>
<dbReference type="InterPro" id="IPR036691">
    <property type="entry name" value="Endo/exonu/phosph_ase_sf"/>
</dbReference>
<gene>
    <name evidence="2" type="primary">jockeypol_32</name>
    <name evidence="2" type="ORF">AVEN_92564_1</name>
</gene>
<dbReference type="PANTHER" id="PTHR36688:SF2">
    <property type="entry name" value="ENDONUCLEASE_EXONUCLEASE_PHOSPHATASE DOMAIN-CONTAINING PROTEIN"/>
    <property type="match status" value="1"/>
</dbReference>
<proteinExistence type="predicted"/>
<dbReference type="OrthoDB" id="2804491at2759"/>
<dbReference type="Pfam" id="PF03372">
    <property type="entry name" value="Exo_endo_phos"/>
    <property type="match status" value="1"/>
</dbReference>
<evidence type="ECO:0000259" key="1">
    <source>
        <dbReference type="PROSITE" id="PS50878"/>
    </source>
</evidence>
<keyword evidence="2" id="KW-0808">Transferase</keyword>
<dbReference type="InterPro" id="IPR000477">
    <property type="entry name" value="RT_dom"/>
</dbReference>
<organism evidence="2 3">
    <name type="scientific">Araneus ventricosus</name>
    <name type="common">Orbweaver spider</name>
    <name type="synonym">Epeira ventricosa</name>
    <dbReference type="NCBI Taxonomy" id="182803"/>
    <lineage>
        <taxon>Eukaryota</taxon>
        <taxon>Metazoa</taxon>
        <taxon>Ecdysozoa</taxon>
        <taxon>Arthropoda</taxon>
        <taxon>Chelicerata</taxon>
        <taxon>Arachnida</taxon>
        <taxon>Araneae</taxon>
        <taxon>Araneomorphae</taxon>
        <taxon>Entelegynae</taxon>
        <taxon>Araneoidea</taxon>
        <taxon>Araneidae</taxon>
        <taxon>Araneus</taxon>
    </lineage>
</organism>
<keyword evidence="3" id="KW-1185">Reference proteome</keyword>
<keyword evidence="2" id="KW-0548">Nucleotidyltransferase</keyword>
<dbReference type="InterPro" id="IPR005135">
    <property type="entry name" value="Endo/exonuclease/phosphatase"/>
</dbReference>
<dbReference type="Pfam" id="PF00078">
    <property type="entry name" value="RVT_1"/>
    <property type="match status" value="1"/>
</dbReference>
<dbReference type="CDD" id="cd01650">
    <property type="entry name" value="RT_nLTR_like"/>
    <property type="match status" value="1"/>
</dbReference>
<dbReference type="GO" id="GO:0003964">
    <property type="term" value="F:RNA-directed DNA polymerase activity"/>
    <property type="evidence" value="ECO:0007669"/>
    <property type="project" value="UniProtKB-KW"/>
</dbReference>
<evidence type="ECO:0000313" key="2">
    <source>
        <dbReference type="EMBL" id="GBL79371.1"/>
    </source>
</evidence>
<dbReference type="EMBL" id="BGPR01000018">
    <property type="protein sequence ID" value="GBL79371.1"/>
    <property type="molecule type" value="Genomic_DNA"/>
</dbReference>